<organism evidence="9 10">
    <name type="scientific">Acetoanaerobium pronyense</name>
    <dbReference type="NCBI Taxonomy" id="1482736"/>
    <lineage>
        <taxon>Bacteria</taxon>
        <taxon>Bacillati</taxon>
        <taxon>Bacillota</taxon>
        <taxon>Clostridia</taxon>
        <taxon>Peptostreptococcales</taxon>
        <taxon>Filifactoraceae</taxon>
        <taxon>Acetoanaerobium</taxon>
    </lineage>
</organism>
<dbReference type="Gene3D" id="3.50.50.60">
    <property type="entry name" value="FAD/NAD(P)-binding domain"/>
    <property type="match status" value="2"/>
</dbReference>
<sequence>MRLVVIGGNATGLSGASKVRRERPDFEIVVYEKTDEISYSQCGMPYYVGGLYDDKETLFVKKPEDFQKDDIDVKIFHEVIDIDFDSKRVKVKDLNNDKEFEDTYDYLLIATGAKAKIPKIPGVNLQNVHVLKHIYHAVDIKENIEKKDIKDIVIVGGGYVGLEVAESMIEQGKNVRIIHRPKRLMEIADEEFSDIIEEHLKSFNIKIHKEESLEEIIGDKKVEKIKTDKGEYPCDLLILSIGIAPNTDFIKGQDLKMEKGIIVTDRYGRTSRENVYSGGDCAFVYNRLKDDYEYIPLGTYANKIGRVCGINISGGNTAYRGGIGTSVVKILDLTYGKTGITDKDGEKLGLSLKSKMITTYSHAKTYPGSEKIHIKLFYDEKKIYGVQMIGKKGVAKRLDIFVLAIEHSISLEDLNYADFCYAPPYATPWEAVNIAAGAINEK</sequence>
<keyword evidence="3" id="KW-0285">Flavoprotein</keyword>
<dbReference type="SUPFAM" id="SSF55424">
    <property type="entry name" value="FAD/NAD-linked reductases, dimerisation (C-terminal) domain"/>
    <property type="match status" value="1"/>
</dbReference>
<evidence type="ECO:0000256" key="6">
    <source>
        <dbReference type="ARBA" id="ARBA00023284"/>
    </source>
</evidence>
<accession>A0ABS4KLB4</accession>
<keyword evidence="4" id="KW-0274">FAD</keyword>
<evidence type="ECO:0000256" key="2">
    <source>
        <dbReference type="ARBA" id="ARBA00009130"/>
    </source>
</evidence>
<gene>
    <name evidence="9" type="ORF">J2Z35_001810</name>
</gene>
<dbReference type="EMBL" id="JAGGLI010000019">
    <property type="protein sequence ID" value="MBP2028011.1"/>
    <property type="molecule type" value="Genomic_DNA"/>
</dbReference>
<protein>
    <submittedName>
        <fullName evidence="9">NADPH-dependent 2,4-dienoyl-CoA reductase/sulfur reductase-like enzyme</fullName>
    </submittedName>
</protein>
<dbReference type="InterPro" id="IPR050260">
    <property type="entry name" value="FAD-bd_OxRdtase"/>
</dbReference>
<dbReference type="RefSeq" id="WP_209661070.1">
    <property type="nucleotide sequence ID" value="NZ_JAGGLI010000019.1"/>
</dbReference>
<dbReference type="PRINTS" id="PR00411">
    <property type="entry name" value="PNDRDTASEI"/>
</dbReference>
<feature type="domain" description="Pyridine nucleotide-disulphide oxidoreductase dimerisation" evidence="7">
    <location>
        <begin position="327"/>
        <end position="426"/>
    </location>
</feature>
<dbReference type="PANTHER" id="PTHR43429:SF1">
    <property type="entry name" value="NAD(P)H SULFUR OXIDOREDUCTASE (COA-DEPENDENT)"/>
    <property type="match status" value="1"/>
</dbReference>
<keyword evidence="10" id="KW-1185">Reference proteome</keyword>
<evidence type="ECO:0000256" key="3">
    <source>
        <dbReference type="ARBA" id="ARBA00022630"/>
    </source>
</evidence>
<dbReference type="InterPro" id="IPR016156">
    <property type="entry name" value="FAD/NAD-linked_Rdtase_dimer_sf"/>
</dbReference>
<keyword evidence="5" id="KW-0560">Oxidoreductase</keyword>
<dbReference type="Pfam" id="PF07992">
    <property type="entry name" value="Pyr_redox_2"/>
    <property type="match status" value="1"/>
</dbReference>
<dbReference type="InterPro" id="IPR023753">
    <property type="entry name" value="FAD/NAD-binding_dom"/>
</dbReference>
<dbReference type="NCBIfam" id="NF007123">
    <property type="entry name" value="PRK09564.1"/>
    <property type="match status" value="1"/>
</dbReference>
<dbReference type="InterPro" id="IPR036188">
    <property type="entry name" value="FAD/NAD-bd_sf"/>
</dbReference>
<dbReference type="InterPro" id="IPR004099">
    <property type="entry name" value="Pyr_nucl-diS_OxRdtase_dimer"/>
</dbReference>
<name>A0ABS4KLB4_9FIRM</name>
<feature type="domain" description="FAD/NAD(P)-binding" evidence="8">
    <location>
        <begin position="2"/>
        <end position="285"/>
    </location>
</feature>
<dbReference type="SUPFAM" id="SSF51905">
    <property type="entry name" value="FAD/NAD(P)-binding domain"/>
    <property type="match status" value="1"/>
</dbReference>
<dbReference type="Proteomes" id="UP001314903">
    <property type="component" value="Unassembled WGS sequence"/>
</dbReference>
<evidence type="ECO:0000256" key="5">
    <source>
        <dbReference type="ARBA" id="ARBA00023002"/>
    </source>
</evidence>
<evidence type="ECO:0000259" key="8">
    <source>
        <dbReference type="Pfam" id="PF07992"/>
    </source>
</evidence>
<evidence type="ECO:0000256" key="1">
    <source>
        <dbReference type="ARBA" id="ARBA00001974"/>
    </source>
</evidence>
<evidence type="ECO:0000313" key="10">
    <source>
        <dbReference type="Proteomes" id="UP001314903"/>
    </source>
</evidence>
<evidence type="ECO:0000313" key="9">
    <source>
        <dbReference type="EMBL" id="MBP2028011.1"/>
    </source>
</evidence>
<keyword evidence="6" id="KW-0676">Redox-active center</keyword>
<reference evidence="9 10" key="1">
    <citation type="submission" date="2021-03" db="EMBL/GenBank/DDBJ databases">
        <title>Genomic Encyclopedia of Type Strains, Phase IV (KMG-IV): sequencing the most valuable type-strain genomes for metagenomic binning, comparative biology and taxonomic classification.</title>
        <authorList>
            <person name="Goeker M."/>
        </authorList>
    </citation>
    <scope>NUCLEOTIDE SEQUENCE [LARGE SCALE GENOMIC DNA]</scope>
    <source>
        <strain evidence="9 10">DSM 27512</strain>
    </source>
</reference>
<comment type="similarity">
    <text evidence="2">Belongs to the class-III pyridine nucleotide-disulfide oxidoreductase family.</text>
</comment>
<proteinExistence type="inferred from homology"/>
<evidence type="ECO:0000259" key="7">
    <source>
        <dbReference type="Pfam" id="PF02852"/>
    </source>
</evidence>
<comment type="caution">
    <text evidence="9">The sequence shown here is derived from an EMBL/GenBank/DDBJ whole genome shotgun (WGS) entry which is preliminary data.</text>
</comment>
<dbReference type="PANTHER" id="PTHR43429">
    <property type="entry name" value="PYRIDINE NUCLEOTIDE-DISULFIDE OXIDOREDUCTASE DOMAIN-CONTAINING"/>
    <property type="match status" value="1"/>
</dbReference>
<evidence type="ECO:0000256" key="4">
    <source>
        <dbReference type="ARBA" id="ARBA00022827"/>
    </source>
</evidence>
<comment type="cofactor">
    <cofactor evidence="1">
        <name>FAD</name>
        <dbReference type="ChEBI" id="CHEBI:57692"/>
    </cofactor>
</comment>
<dbReference type="PRINTS" id="PR00368">
    <property type="entry name" value="FADPNR"/>
</dbReference>
<dbReference type="Pfam" id="PF02852">
    <property type="entry name" value="Pyr_redox_dim"/>
    <property type="match status" value="1"/>
</dbReference>